<dbReference type="Gene3D" id="3.40.50.300">
    <property type="entry name" value="P-loop containing nucleotide triphosphate hydrolases"/>
    <property type="match status" value="1"/>
</dbReference>
<keyword evidence="1" id="KW-0677">Repeat</keyword>
<sequence length="823" mass="94810">MSMISNAIITGGFYNQSLRVDQRHVYTQKSAMDRLQEAVSPTAFHNSGERLDPPKCHPKTRVAARDKIERWALRTDQDTMDASILWLSGAAGAGKSAIAQTVAEDFHSKGLLVRVSSLDDPTQRNHARSLVSTIFYQLFSILPPIAQSRVLTIIDQDPLIFTRSLLTQLEALIVNPLRPLFENDFWISIGAPRLIVIDGLDECLDRDMQRNVLLMLSASVSQFNLPFIFLLASRPEYDIRAMFSSSDFLPIDTCLFLDDTFLPDRDIELFLRDQFEECRTTHPFRHTIPPDWPSDDIVRKLTNKSSGQFIYASVVAKYVKSARHRPHHRLDVVLNLRPASRDLPFSELDALYAHIFSSVDDIERVLNVISFHLGFPNASVDATERILRLDTGEVTIVLCNLASIITISCEDGAEPYMEILHASLTDYLLNSTRSKEYFIDADERPVDLTYAPLGVERDDDLIPHEHPMAVAMWSFIENYIYLDLTEALYNAIRRFSILRLYDLALNIPGLDLASEFDDSSYSRLVRWLFEPIAFNLLPALFEFLAMSDSSEHLELFQHHQFEYDLFLRDSMKACSPESPASLLFALVAVYPKLPIGAIYKQFILFDNAHFKDQSLIAYQLRSILSPETGLDYVNYLSDFLRDPKRSREVYVGPKVFGQAAKWCLIYLCDHTAFAQKVTPRISEQQRVRRKYTPWKWHRRVLRHDIGGPGTTPWLWLKRRTITPNGIRFSPRRVLHRTNDLIYVHNPYPGYGLLHNEPVITYRVNSEKYHLALIYLNYFLPRAAKLDDLVHMCQRLTFASRSQDFPRKSAQARSNMQKYAEQWE</sequence>
<dbReference type="InterPro" id="IPR027417">
    <property type="entry name" value="P-loop_NTPase"/>
</dbReference>
<comment type="caution">
    <text evidence="3">The sequence shown here is derived from an EMBL/GenBank/DDBJ whole genome shotgun (WGS) entry which is preliminary data.</text>
</comment>
<accession>A0A8H5BU07</accession>
<dbReference type="AlphaFoldDB" id="A0A8H5BU07"/>
<dbReference type="Pfam" id="PF24883">
    <property type="entry name" value="NPHP3_N"/>
    <property type="match status" value="1"/>
</dbReference>
<protein>
    <recommendedName>
        <fullName evidence="2">Nephrocystin 3-like N-terminal domain-containing protein</fullName>
    </recommendedName>
</protein>
<feature type="domain" description="Nephrocystin 3-like N-terminal" evidence="2">
    <location>
        <begin position="77"/>
        <end position="234"/>
    </location>
</feature>
<gene>
    <name evidence="3" type="ORF">D9619_008937</name>
</gene>
<dbReference type="InterPro" id="IPR056884">
    <property type="entry name" value="NPHP3-like_N"/>
</dbReference>
<dbReference type="Proteomes" id="UP000567179">
    <property type="component" value="Unassembled WGS sequence"/>
</dbReference>
<keyword evidence="4" id="KW-1185">Reference proteome</keyword>
<dbReference type="SUPFAM" id="SSF52540">
    <property type="entry name" value="P-loop containing nucleoside triphosphate hydrolases"/>
    <property type="match status" value="1"/>
</dbReference>
<dbReference type="OrthoDB" id="194358at2759"/>
<evidence type="ECO:0000313" key="3">
    <source>
        <dbReference type="EMBL" id="KAF5329355.1"/>
    </source>
</evidence>
<dbReference type="EMBL" id="JAACJJ010000002">
    <property type="protein sequence ID" value="KAF5329355.1"/>
    <property type="molecule type" value="Genomic_DNA"/>
</dbReference>
<evidence type="ECO:0000256" key="1">
    <source>
        <dbReference type="ARBA" id="ARBA00022737"/>
    </source>
</evidence>
<evidence type="ECO:0000259" key="2">
    <source>
        <dbReference type="Pfam" id="PF24883"/>
    </source>
</evidence>
<evidence type="ECO:0000313" key="4">
    <source>
        <dbReference type="Proteomes" id="UP000567179"/>
    </source>
</evidence>
<proteinExistence type="predicted"/>
<dbReference type="PANTHER" id="PTHR10039">
    <property type="entry name" value="AMELOGENIN"/>
    <property type="match status" value="1"/>
</dbReference>
<reference evidence="3 4" key="1">
    <citation type="journal article" date="2020" name="ISME J.">
        <title>Uncovering the hidden diversity of litter-decomposition mechanisms in mushroom-forming fungi.</title>
        <authorList>
            <person name="Floudas D."/>
            <person name="Bentzer J."/>
            <person name="Ahren D."/>
            <person name="Johansson T."/>
            <person name="Persson P."/>
            <person name="Tunlid A."/>
        </authorList>
    </citation>
    <scope>NUCLEOTIDE SEQUENCE [LARGE SCALE GENOMIC DNA]</scope>
    <source>
        <strain evidence="3 4">CBS 101986</strain>
    </source>
</reference>
<organism evidence="3 4">
    <name type="scientific">Psilocybe cf. subviscida</name>
    <dbReference type="NCBI Taxonomy" id="2480587"/>
    <lineage>
        <taxon>Eukaryota</taxon>
        <taxon>Fungi</taxon>
        <taxon>Dikarya</taxon>
        <taxon>Basidiomycota</taxon>
        <taxon>Agaricomycotina</taxon>
        <taxon>Agaricomycetes</taxon>
        <taxon>Agaricomycetidae</taxon>
        <taxon>Agaricales</taxon>
        <taxon>Agaricineae</taxon>
        <taxon>Strophariaceae</taxon>
        <taxon>Psilocybe</taxon>
    </lineage>
</organism>
<dbReference type="PANTHER" id="PTHR10039:SF17">
    <property type="entry name" value="FUNGAL STAND N-TERMINAL GOODBYE DOMAIN-CONTAINING PROTEIN-RELATED"/>
    <property type="match status" value="1"/>
</dbReference>
<name>A0A8H5BU07_9AGAR</name>